<keyword evidence="1" id="KW-0812">Transmembrane</keyword>
<keyword evidence="1" id="KW-1133">Transmembrane helix</keyword>
<feature type="transmembrane region" description="Helical" evidence="1">
    <location>
        <begin position="29"/>
        <end position="46"/>
    </location>
</feature>
<proteinExistence type="predicted"/>
<evidence type="ECO:0000313" key="3">
    <source>
        <dbReference type="Proteomes" id="UP000008808"/>
    </source>
</evidence>
<sequence length="113" mass="11631">MLWLAAAYNFAIGAAGLFAADAAVQDRAVSLLVFSFGVLYAMVAIQPLRLAPALWAGVFGKIGIVGMLMPGALAGEGPEGLLLILVGDVMFTAGFLAFLLGPARRYDGIGEDG</sequence>
<dbReference type="EMBL" id="CP000157">
    <property type="protein sequence ID" value="ABC64035.1"/>
    <property type="molecule type" value="Genomic_DNA"/>
</dbReference>
<feature type="transmembrane region" description="Helical" evidence="1">
    <location>
        <begin position="53"/>
        <end position="74"/>
    </location>
</feature>
<evidence type="ECO:0000313" key="2">
    <source>
        <dbReference type="EMBL" id="ABC64035.1"/>
    </source>
</evidence>
<organism evidence="2 3">
    <name type="scientific">Erythrobacter litoralis (strain HTCC2594)</name>
    <dbReference type="NCBI Taxonomy" id="314225"/>
    <lineage>
        <taxon>Bacteria</taxon>
        <taxon>Pseudomonadati</taxon>
        <taxon>Pseudomonadota</taxon>
        <taxon>Alphaproteobacteria</taxon>
        <taxon>Sphingomonadales</taxon>
        <taxon>Erythrobacteraceae</taxon>
        <taxon>Erythrobacter/Porphyrobacter group</taxon>
        <taxon>Erythrobacter</taxon>
    </lineage>
</organism>
<feature type="transmembrane region" description="Helical" evidence="1">
    <location>
        <begin position="80"/>
        <end position="100"/>
    </location>
</feature>
<dbReference type="Proteomes" id="UP000008808">
    <property type="component" value="Chromosome"/>
</dbReference>
<dbReference type="AlphaFoldDB" id="Q2N8F6"/>
<dbReference type="HOGENOM" id="CLU_2129596_0_0_5"/>
<keyword evidence="1" id="KW-0472">Membrane</keyword>
<evidence type="ECO:0000256" key="1">
    <source>
        <dbReference type="SAM" id="Phobius"/>
    </source>
</evidence>
<gene>
    <name evidence="2" type="ordered locus">ELI_09715</name>
</gene>
<dbReference type="STRING" id="314225.ELI_09715"/>
<keyword evidence="3" id="KW-1185">Reference proteome</keyword>
<reference evidence="3" key="1">
    <citation type="journal article" date="2009" name="J. Bacteriol.">
        <title>Complete genome sequence of Erythrobacter litoralis HTCC2594.</title>
        <authorList>
            <person name="Oh H.M."/>
            <person name="Giovannoni S.J."/>
            <person name="Ferriera S."/>
            <person name="Johnson J."/>
            <person name="Cho J.C."/>
        </authorList>
    </citation>
    <scope>NUCLEOTIDE SEQUENCE [LARGE SCALE GENOMIC DNA]</scope>
    <source>
        <strain evidence="3">HTCC2594</strain>
    </source>
</reference>
<protein>
    <submittedName>
        <fullName evidence="2">Uncharacterized protein</fullName>
    </submittedName>
</protein>
<dbReference type="KEGG" id="eli:ELI_09715"/>
<accession>Q2N8F6</accession>
<name>Q2N8F6_ERYLH</name>